<protein>
    <submittedName>
        <fullName evidence="2">Uncharacterized protein</fullName>
    </submittedName>
</protein>
<dbReference type="RefSeq" id="WP_354366175.1">
    <property type="nucleotide sequence ID" value="NZ_JBEPLO010000033.1"/>
</dbReference>
<dbReference type="EMBL" id="JBEPLO010000033">
    <property type="protein sequence ID" value="MET3559086.1"/>
    <property type="molecule type" value="Genomic_DNA"/>
</dbReference>
<evidence type="ECO:0000256" key="1">
    <source>
        <dbReference type="SAM" id="Phobius"/>
    </source>
</evidence>
<proteinExistence type="predicted"/>
<feature type="transmembrane region" description="Helical" evidence="1">
    <location>
        <begin position="38"/>
        <end position="56"/>
    </location>
</feature>
<dbReference type="Proteomes" id="UP001549122">
    <property type="component" value="Unassembled WGS sequence"/>
</dbReference>
<feature type="transmembrane region" description="Helical" evidence="1">
    <location>
        <begin position="12"/>
        <end position="32"/>
    </location>
</feature>
<evidence type="ECO:0000313" key="3">
    <source>
        <dbReference type="Proteomes" id="UP001549122"/>
    </source>
</evidence>
<keyword evidence="1" id="KW-0812">Transmembrane</keyword>
<accession>A0ABV2FKL1</accession>
<keyword evidence="1" id="KW-0472">Membrane</keyword>
<keyword evidence="3" id="KW-1185">Reference proteome</keyword>
<evidence type="ECO:0000313" key="2">
    <source>
        <dbReference type="EMBL" id="MET3559086.1"/>
    </source>
</evidence>
<sequence>MKKSIVAFLKSYFVLISALLGTILLVPAEGFMMTIQTWAVLPFALLFWGFSGLVYLSNRSLF</sequence>
<keyword evidence="1" id="KW-1133">Transmembrane helix</keyword>
<gene>
    <name evidence="2" type="ORF">ABID29_002235</name>
</gene>
<organism evidence="2 3">
    <name type="scientific">Streptococcus rupicaprae</name>
    <dbReference type="NCBI Taxonomy" id="759619"/>
    <lineage>
        <taxon>Bacteria</taxon>
        <taxon>Bacillati</taxon>
        <taxon>Bacillota</taxon>
        <taxon>Bacilli</taxon>
        <taxon>Lactobacillales</taxon>
        <taxon>Streptococcaceae</taxon>
        <taxon>Streptococcus</taxon>
    </lineage>
</organism>
<reference evidence="2 3" key="1">
    <citation type="submission" date="2024-06" db="EMBL/GenBank/DDBJ databases">
        <title>Genomic Encyclopedia of Type Strains, Phase IV (KMG-IV): sequencing the most valuable type-strain genomes for metagenomic binning, comparative biology and taxonomic classification.</title>
        <authorList>
            <person name="Goeker M."/>
        </authorList>
    </citation>
    <scope>NUCLEOTIDE SEQUENCE [LARGE SCALE GENOMIC DNA]</scope>
    <source>
        <strain evidence="2 3">DSM 28303</strain>
    </source>
</reference>
<comment type="caution">
    <text evidence="2">The sequence shown here is derived from an EMBL/GenBank/DDBJ whole genome shotgun (WGS) entry which is preliminary data.</text>
</comment>
<name>A0ABV2FKL1_9STRE</name>